<comment type="caution">
    <text evidence="1">The sequence shown here is derived from an EMBL/GenBank/DDBJ whole genome shotgun (WGS) entry which is preliminary data.</text>
</comment>
<dbReference type="EMBL" id="PVZF01000001">
    <property type="protein sequence ID" value="PRY17769.1"/>
    <property type="molecule type" value="Genomic_DNA"/>
</dbReference>
<protein>
    <submittedName>
        <fullName evidence="1">Uncharacterized protein (DUF1015 family)</fullName>
    </submittedName>
</protein>
<proteinExistence type="predicted"/>
<keyword evidence="2" id="KW-1185">Reference proteome</keyword>
<dbReference type="RefSeq" id="WP_170126969.1">
    <property type="nucleotide sequence ID" value="NZ_PVZF01000001.1"/>
</dbReference>
<evidence type="ECO:0000313" key="1">
    <source>
        <dbReference type="EMBL" id="PRY17769.1"/>
    </source>
</evidence>
<gene>
    <name evidence="1" type="ORF">CLV37_1014</name>
</gene>
<dbReference type="PANTHER" id="PTHR36454:SF1">
    <property type="entry name" value="DUF1015 DOMAIN-CONTAINING PROTEIN"/>
    <property type="match status" value="1"/>
</dbReference>
<name>A0A2T0R9C8_9ACTN</name>
<accession>A0A2T0R9C8</accession>
<evidence type="ECO:0000313" key="2">
    <source>
        <dbReference type="Proteomes" id="UP000238083"/>
    </source>
</evidence>
<dbReference type="InterPro" id="IPR008323">
    <property type="entry name" value="UCP033563"/>
</dbReference>
<reference evidence="1 2" key="1">
    <citation type="submission" date="2018-03" db="EMBL/GenBank/DDBJ databases">
        <title>Genomic Encyclopedia of Archaeal and Bacterial Type Strains, Phase II (KMG-II): from individual species to whole genera.</title>
        <authorList>
            <person name="Goeker M."/>
        </authorList>
    </citation>
    <scope>NUCLEOTIDE SEQUENCE [LARGE SCALE GENOMIC DNA]</scope>
    <source>
        <strain evidence="1 2">DSM 19711</strain>
    </source>
</reference>
<organism evidence="1 2">
    <name type="scientific">Kineococcus rhizosphaerae</name>
    <dbReference type="NCBI Taxonomy" id="559628"/>
    <lineage>
        <taxon>Bacteria</taxon>
        <taxon>Bacillati</taxon>
        <taxon>Actinomycetota</taxon>
        <taxon>Actinomycetes</taxon>
        <taxon>Kineosporiales</taxon>
        <taxon>Kineosporiaceae</taxon>
        <taxon>Kineococcus</taxon>
    </lineage>
</organism>
<sequence>MEAARTGARVLSLPSSTEDPVGTPLLRSFPGLRYSPDVAGPLWRLLAPPHTELDKARRAAFLASSPYVVTHLERPEYSVGPGDPDVVRWLDAGVLVQDPASLYVLRQHVAGRARHYLLGALDVSPGDTRVRPHEGVFDQAVTARLERLERTGVDSEPVLVVDSTPWPLPWTRPEGLGELVTRALDEQGAPLVEVWRLRDPEVVRTLVLASASHRFLIADGHHRYAAVHRAAVERGRPAELLVAVVDETVEPVDLSALHRVLPVPAAAAVLDQAERRRSVPSERAAVEEVLRGLGAEQALVLLPDRAAVVEGPEPSGPTVGSGAWVDALLRSGGVAAEAVKYQADTARVWDALSDRAAILLPRPTLGRLQTIVQSGRMLGRKTTSFRPKPLAGAVLRLR</sequence>
<dbReference type="PANTHER" id="PTHR36454">
    <property type="entry name" value="LMO2823 PROTEIN"/>
    <property type="match status" value="1"/>
</dbReference>
<dbReference type="Pfam" id="PF06245">
    <property type="entry name" value="DUF1015"/>
    <property type="match status" value="1"/>
</dbReference>
<dbReference type="AlphaFoldDB" id="A0A2T0R9C8"/>
<dbReference type="Proteomes" id="UP000238083">
    <property type="component" value="Unassembled WGS sequence"/>
</dbReference>